<dbReference type="PANTHER" id="PTHR33751">
    <property type="entry name" value="CBB3-TYPE CYTOCHROME C OXIDASE SUBUNIT FIXP"/>
    <property type="match status" value="1"/>
</dbReference>
<feature type="binding site" description="axial binding residue" evidence="9">
    <location>
        <position position="168"/>
    </location>
    <ligand>
        <name>heme c</name>
        <dbReference type="ChEBI" id="CHEBI:61717"/>
        <label>2</label>
    </ligand>
    <ligandPart>
        <name>Fe</name>
        <dbReference type="ChEBI" id="CHEBI:18248"/>
    </ligandPart>
</feature>
<dbReference type="PIRSF" id="PIRSF000005">
    <property type="entry name" value="Cytochrome_c4"/>
    <property type="match status" value="1"/>
</dbReference>
<feature type="binding site" description="covalent" evidence="8">
    <location>
        <position position="128"/>
    </location>
    <ligand>
        <name>heme c</name>
        <dbReference type="ChEBI" id="CHEBI:61717"/>
        <label>2</label>
    </ligand>
</feature>
<dbReference type="InterPro" id="IPR024167">
    <property type="entry name" value="Cytochrome_c4-like"/>
</dbReference>
<gene>
    <name evidence="12" type="ORF">BECKTC1821D_GA0114238_100238</name>
    <name evidence="13" type="ORF">BECKTC1821E_GA0114239_100835</name>
    <name evidence="14" type="ORF">BECKTC1821F_GA0114240_100335</name>
</gene>
<keyword evidence="5" id="KW-0574">Periplasm</keyword>
<dbReference type="InterPro" id="IPR009056">
    <property type="entry name" value="Cyt_c-like_dom"/>
</dbReference>
<name>A0A450ZIX1_9GAMM</name>
<keyword evidence="2" id="KW-0813">Transport</keyword>
<dbReference type="AlphaFoldDB" id="A0A450ZIX1"/>
<dbReference type="Gene3D" id="1.10.760.10">
    <property type="entry name" value="Cytochrome c-like domain"/>
    <property type="match status" value="2"/>
</dbReference>
<feature type="chain" id="PRO_5033825271" evidence="10">
    <location>
        <begin position="24"/>
        <end position="195"/>
    </location>
</feature>
<feature type="domain" description="Cytochrome c" evidence="11">
    <location>
        <begin position="13"/>
        <end position="101"/>
    </location>
</feature>
<evidence type="ECO:0000256" key="10">
    <source>
        <dbReference type="SAM" id="SignalP"/>
    </source>
</evidence>
<evidence type="ECO:0000313" key="13">
    <source>
        <dbReference type="EMBL" id="VFK40876.1"/>
    </source>
</evidence>
<evidence type="ECO:0000256" key="1">
    <source>
        <dbReference type="ARBA" id="ARBA00004418"/>
    </source>
</evidence>
<evidence type="ECO:0000313" key="12">
    <source>
        <dbReference type="EMBL" id="VFK37727.1"/>
    </source>
</evidence>
<evidence type="ECO:0000313" key="14">
    <source>
        <dbReference type="EMBL" id="VFK53719.1"/>
    </source>
</evidence>
<keyword evidence="4 9" id="KW-0479">Metal-binding</keyword>
<dbReference type="EMBL" id="CAADFW010000003">
    <property type="protein sequence ID" value="VFK53719.1"/>
    <property type="molecule type" value="Genomic_DNA"/>
</dbReference>
<dbReference type="Pfam" id="PF00034">
    <property type="entry name" value="Cytochrom_C"/>
    <property type="match status" value="1"/>
</dbReference>
<feature type="binding site" description="covalent" evidence="8">
    <location>
        <position position="38"/>
    </location>
    <ligand>
        <name>heme c</name>
        <dbReference type="ChEBI" id="CHEBI:61717"/>
        <label>1</label>
    </ligand>
</feature>
<feature type="binding site" description="axial binding residue" evidence="9">
    <location>
        <position position="129"/>
    </location>
    <ligand>
        <name>heme c</name>
        <dbReference type="ChEBI" id="CHEBI:61717"/>
        <label>2</label>
    </ligand>
    <ligandPart>
        <name>Fe</name>
        <dbReference type="ChEBI" id="CHEBI:18248"/>
    </ligandPart>
</feature>
<proteinExistence type="predicted"/>
<keyword evidence="3 8" id="KW-0349">Heme</keyword>
<dbReference type="InterPro" id="IPR036909">
    <property type="entry name" value="Cyt_c-like_dom_sf"/>
</dbReference>
<dbReference type="PROSITE" id="PS51007">
    <property type="entry name" value="CYTC"/>
    <property type="match status" value="1"/>
</dbReference>
<accession>A0A450ZIX1</accession>
<dbReference type="InterPro" id="IPR050597">
    <property type="entry name" value="Cytochrome_c_Oxidase_Subunit"/>
</dbReference>
<evidence type="ECO:0000256" key="7">
    <source>
        <dbReference type="ARBA" id="ARBA00023004"/>
    </source>
</evidence>
<comment type="PTM">
    <text evidence="8">Binds 2 heme c groups covalently per subunit.</text>
</comment>
<feature type="binding site" description="covalent" evidence="8">
    <location>
        <position position="35"/>
    </location>
    <ligand>
        <name>heme c</name>
        <dbReference type="ChEBI" id="CHEBI:61717"/>
        <label>1</label>
    </ligand>
</feature>
<evidence type="ECO:0000256" key="4">
    <source>
        <dbReference type="ARBA" id="ARBA00022723"/>
    </source>
</evidence>
<evidence type="ECO:0000256" key="3">
    <source>
        <dbReference type="ARBA" id="ARBA00022617"/>
    </source>
</evidence>
<feature type="binding site" description="axial binding residue" evidence="9">
    <location>
        <position position="78"/>
    </location>
    <ligand>
        <name>heme c</name>
        <dbReference type="ChEBI" id="CHEBI:61717"/>
        <label>1</label>
    </ligand>
    <ligandPart>
        <name>Fe</name>
        <dbReference type="ChEBI" id="CHEBI:18248"/>
    </ligandPart>
</feature>
<dbReference type="PANTHER" id="PTHR33751:SF9">
    <property type="entry name" value="CYTOCHROME C4"/>
    <property type="match status" value="1"/>
</dbReference>
<evidence type="ECO:0000256" key="8">
    <source>
        <dbReference type="PIRSR" id="PIRSR000005-1"/>
    </source>
</evidence>
<comment type="subcellular location">
    <subcellularLocation>
        <location evidence="1">Periplasm</location>
    </subcellularLocation>
</comment>
<evidence type="ECO:0000256" key="9">
    <source>
        <dbReference type="PIRSR" id="PIRSR000005-2"/>
    </source>
</evidence>
<feature type="signal peptide" evidence="10">
    <location>
        <begin position="1"/>
        <end position="23"/>
    </location>
</feature>
<feature type="binding site" description="covalent" evidence="8">
    <location>
        <position position="125"/>
    </location>
    <ligand>
        <name>heme c</name>
        <dbReference type="ChEBI" id="CHEBI:61717"/>
        <label>2</label>
    </ligand>
</feature>
<evidence type="ECO:0000256" key="6">
    <source>
        <dbReference type="ARBA" id="ARBA00022982"/>
    </source>
</evidence>
<evidence type="ECO:0000256" key="5">
    <source>
        <dbReference type="ARBA" id="ARBA00022764"/>
    </source>
</evidence>
<protein>
    <submittedName>
        <fullName evidence="14">Cytochrome subunit of sulfide dehydrogenase</fullName>
    </submittedName>
    <submittedName>
        <fullName evidence="12">Sulfide dehydrogenase (Flavocytochrome c), cytochrome c subunit</fullName>
    </submittedName>
</protein>
<feature type="binding site" description="axial binding residue" evidence="9">
    <location>
        <position position="39"/>
    </location>
    <ligand>
        <name>heme c</name>
        <dbReference type="ChEBI" id="CHEBI:61717"/>
        <label>1</label>
    </ligand>
    <ligandPart>
        <name>Fe</name>
        <dbReference type="ChEBI" id="CHEBI:18248"/>
    </ligandPart>
</feature>
<dbReference type="SUPFAM" id="SSF46626">
    <property type="entry name" value="Cytochrome c"/>
    <property type="match status" value="2"/>
</dbReference>
<dbReference type="EMBL" id="CAADFT010000008">
    <property type="protein sequence ID" value="VFK40876.1"/>
    <property type="molecule type" value="Genomic_DNA"/>
</dbReference>
<reference evidence="14" key="1">
    <citation type="submission" date="2019-02" db="EMBL/GenBank/DDBJ databases">
        <authorList>
            <person name="Gruber-Vodicka R. H."/>
            <person name="Seah K. B. B."/>
        </authorList>
    </citation>
    <scope>NUCLEOTIDE SEQUENCE</scope>
    <source>
        <strain evidence="12">BECK_BZ123</strain>
        <strain evidence="13">BECK_BZ125</strain>
        <strain evidence="14">BECK_BZ126</strain>
    </source>
</reference>
<keyword evidence="7 9" id="KW-0408">Iron</keyword>
<sequence>MDHKTIRNLLLVGSLAFGASAFAGGPNASMLSQPCAGCHGTDGSSAGPSSPTIAGMSEEYFLEAMEELREGERSSTIMERIAKGYSEEEIEAMATWFSEKPFTRARQMIDPEKAARGKNLHEKYCEKCHEEGGNLDDGTAILAGQWMPYLRYGLRDFSSGASEAPKKMKKRLDTLVKEHGIDGIEALIQYYGSQQ</sequence>
<evidence type="ECO:0000256" key="2">
    <source>
        <dbReference type="ARBA" id="ARBA00022448"/>
    </source>
</evidence>
<evidence type="ECO:0000259" key="11">
    <source>
        <dbReference type="PROSITE" id="PS51007"/>
    </source>
</evidence>
<keyword evidence="6" id="KW-0249">Electron transport</keyword>
<dbReference type="GO" id="GO:0005506">
    <property type="term" value="F:iron ion binding"/>
    <property type="evidence" value="ECO:0007669"/>
    <property type="project" value="InterPro"/>
</dbReference>
<organism evidence="14">
    <name type="scientific">Candidatus Kentrum sp. TC</name>
    <dbReference type="NCBI Taxonomy" id="2126339"/>
    <lineage>
        <taxon>Bacteria</taxon>
        <taxon>Pseudomonadati</taxon>
        <taxon>Pseudomonadota</taxon>
        <taxon>Gammaproteobacteria</taxon>
        <taxon>Candidatus Kentrum</taxon>
    </lineage>
</organism>
<dbReference type="EMBL" id="CAADFS010000002">
    <property type="protein sequence ID" value="VFK37727.1"/>
    <property type="molecule type" value="Genomic_DNA"/>
</dbReference>
<dbReference type="GO" id="GO:0009055">
    <property type="term" value="F:electron transfer activity"/>
    <property type="evidence" value="ECO:0007669"/>
    <property type="project" value="InterPro"/>
</dbReference>
<keyword evidence="10" id="KW-0732">Signal</keyword>
<dbReference type="GO" id="GO:0020037">
    <property type="term" value="F:heme binding"/>
    <property type="evidence" value="ECO:0007669"/>
    <property type="project" value="InterPro"/>
</dbReference>
<dbReference type="GO" id="GO:0042597">
    <property type="term" value="C:periplasmic space"/>
    <property type="evidence" value="ECO:0007669"/>
    <property type="project" value="UniProtKB-SubCell"/>
</dbReference>